<evidence type="ECO:0000256" key="1">
    <source>
        <dbReference type="ARBA" id="ARBA00022630"/>
    </source>
</evidence>
<dbReference type="InterPro" id="IPR005025">
    <property type="entry name" value="FMN_Rdtase-like_dom"/>
</dbReference>
<reference evidence="4 5" key="1">
    <citation type="journal article" date="2018" name="Elife">
        <title>Discovery and characterization of a prevalent human gut bacterial enzyme sufficient for the inactivation of a family of plant toxins.</title>
        <authorList>
            <person name="Koppel N."/>
            <person name="Bisanz J.E."/>
            <person name="Pandelia M.E."/>
            <person name="Turnbaugh P.J."/>
            <person name="Balskus E.P."/>
        </authorList>
    </citation>
    <scope>NUCLEOTIDE SEQUENCE [LARGE SCALE GENOMIC DNA]</scope>
    <source>
        <strain evidence="5">anaerobia AP69FAA</strain>
    </source>
</reference>
<organism evidence="4 5">
    <name type="scientific">Senegalimassilia anaerobia</name>
    <dbReference type="NCBI Taxonomy" id="1473216"/>
    <lineage>
        <taxon>Bacteria</taxon>
        <taxon>Bacillati</taxon>
        <taxon>Actinomycetota</taxon>
        <taxon>Coriobacteriia</taxon>
        <taxon>Coriobacteriales</taxon>
        <taxon>Coriobacteriaceae</taxon>
        <taxon>Senegalimassilia</taxon>
    </lineage>
</organism>
<gene>
    <name evidence="4" type="ORF">C1880_00100</name>
</gene>
<dbReference type="OrthoDB" id="9798454at2"/>
<dbReference type="PANTHER" id="PTHR43278">
    <property type="entry name" value="NAD(P)H-DEPENDENT FMN-CONTAINING OXIDOREDUCTASE YWQN-RELATED"/>
    <property type="match status" value="1"/>
</dbReference>
<sequence length="209" mass="22124">MSKVLLVNGSSRQEGNTSVALAEVAAALEGHGIETETMWLGNKPVNDCIACGKCAELGGKCAIDNDVVNELIAKAAQADGFVFGTPVYYAHPSGRILCALDRAFYAGGAAFRHKPGAAVAVARRGGTTASFDVLNKYFTICEMPVVSSTYWNNVHGRLPGEAAQDAEGLQTMRNIGQNMAWLLKCIEAGKAAGIDVPVAERGQMTNYIR</sequence>
<evidence type="ECO:0000259" key="3">
    <source>
        <dbReference type="Pfam" id="PF03358"/>
    </source>
</evidence>
<evidence type="ECO:0000313" key="5">
    <source>
        <dbReference type="Proteomes" id="UP000253792"/>
    </source>
</evidence>
<keyword evidence="1" id="KW-0285">Flavoprotein</keyword>
<dbReference type="GO" id="GO:0016491">
    <property type="term" value="F:oxidoreductase activity"/>
    <property type="evidence" value="ECO:0007669"/>
    <property type="project" value="InterPro"/>
</dbReference>
<comment type="caution">
    <text evidence="4">The sequence shown here is derived from an EMBL/GenBank/DDBJ whole genome shotgun (WGS) entry which is preliminary data.</text>
</comment>
<dbReference type="Proteomes" id="UP000253792">
    <property type="component" value="Unassembled WGS sequence"/>
</dbReference>
<dbReference type="RefSeq" id="WP_114619831.1">
    <property type="nucleotide sequence ID" value="NZ_CALLUE010000275.1"/>
</dbReference>
<evidence type="ECO:0000313" key="4">
    <source>
        <dbReference type="EMBL" id="RDB57270.1"/>
    </source>
</evidence>
<protein>
    <submittedName>
        <fullName evidence="4">Flavodoxin family protein</fullName>
    </submittedName>
</protein>
<dbReference type="EMBL" id="PPTP01000001">
    <property type="protein sequence ID" value="RDB57270.1"/>
    <property type="molecule type" value="Genomic_DNA"/>
</dbReference>
<feature type="domain" description="NADPH-dependent FMN reductase-like" evidence="3">
    <location>
        <begin position="3"/>
        <end position="152"/>
    </location>
</feature>
<accession>A0A369LD65</accession>
<keyword evidence="2" id="KW-0288">FMN</keyword>
<dbReference type="PANTHER" id="PTHR43278:SF4">
    <property type="entry name" value="NAD(P)H-DEPENDENT FMN-CONTAINING OXIDOREDUCTASE YWQN-RELATED"/>
    <property type="match status" value="1"/>
</dbReference>
<proteinExistence type="predicted"/>
<dbReference type="InterPro" id="IPR051796">
    <property type="entry name" value="ISF_SsuE-like"/>
</dbReference>
<name>A0A369LD65_9ACTN</name>
<dbReference type="STRING" id="1034345.GCA_000236865_01478"/>
<keyword evidence="5" id="KW-1185">Reference proteome</keyword>
<dbReference type="InterPro" id="IPR029039">
    <property type="entry name" value="Flavoprotein-like_sf"/>
</dbReference>
<dbReference type="Gene3D" id="3.40.50.360">
    <property type="match status" value="1"/>
</dbReference>
<dbReference type="Pfam" id="PF03358">
    <property type="entry name" value="FMN_red"/>
    <property type="match status" value="1"/>
</dbReference>
<evidence type="ECO:0000256" key="2">
    <source>
        <dbReference type="ARBA" id="ARBA00022643"/>
    </source>
</evidence>
<dbReference type="AlphaFoldDB" id="A0A369LD65"/>
<dbReference type="SUPFAM" id="SSF52218">
    <property type="entry name" value="Flavoproteins"/>
    <property type="match status" value="1"/>
</dbReference>